<accession>A0A1I0C8S3</accession>
<keyword evidence="2" id="KW-1133">Transmembrane helix</keyword>
<keyword evidence="1" id="KW-0238">DNA-binding</keyword>
<name>A0A1I0C8S3_9FIRM</name>
<dbReference type="InterPro" id="IPR010982">
    <property type="entry name" value="Lambda_DNA-bd_dom_sf"/>
</dbReference>
<proteinExistence type="predicted"/>
<keyword evidence="5" id="KW-1185">Reference proteome</keyword>
<organism evidence="4 5">
    <name type="scientific">Thomasclavelia cocleata</name>
    <dbReference type="NCBI Taxonomy" id="69824"/>
    <lineage>
        <taxon>Bacteria</taxon>
        <taxon>Bacillati</taxon>
        <taxon>Bacillota</taxon>
        <taxon>Erysipelotrichia</taxon>
        <taxon>Erysipelotrichales</taxon>
        <taxon>Coprobacillaceae</taxon>
        <taxon>Thomasclavelia</taxon>
    </lineage>
</organism>
<dbReference type="SUPFAM" id="SSF47413">
    <property type="entry name" value="lambda repressor-like DNA-binding domains"/>
    <property type="match status" value="1"/>
</dbReference>
<feature type="transmembrane region" description="Helical" evidence="2">
    <location>
        <begin position="303"/>
        <end position="323"/>
    </location>
</feature>
<feature type="transmembrane region" description="Helical" evidence="2">
    <location>
        <begin position="136"/>
        <end position="158"/>
    </location>
</feature>
<gene>
    <name evidence="4" type="ORF">SAMN04489758_102118</name>
</gene>
<dbReference type="GO" id="GO:0003677">
    <property type="term" value="F:DNA binding"/>
    <property type="evidence" value="ECO:0007669"/>
    <property type="project" value="UniProtKB-KW"/>
</dbReference>
<keyword evidence="2" id="KW-0472">Membrane</keyword>
<evidence type="ECO:0000313" key="4">
    <source>
        <dbReference type="EMBL" id="SET15333.1"/>
    </source>
</evidence>
<feature type="transmembrane region" description="Helical" evidence="2">
    <location>
        <begin position="246"/>
        <end position="265"/>
    </location>
</feature>
<dbReference type="OrthoDB" id="9801008at2"/>
<dbReference type="RefSeq" id="WP_092351953.1">
    <property type="nucleotide sequence ID" value="NZ_FOIN01000002.1"/>
</dbReference>
<reference evidence="5" key="1">
    <citation type="submission" date="2016-10" db="EMBL/GenBank/DDBJ databases">
        <authorList>
            <person name="Varghese N."/>
            <person name="Submissions S."/>
        </authorList>
    </citation>
    <scope>NUCLEOTIDE SEQUENCE [LARGE SCALE GENOMIC DNA]</scope>
    <source>
        <strain evidence="5">DSM 1551</strain>
    </source>
</reference>
<keyword evidence="2" id="KW-0812">Transmembrane</keyword>
<sequence>MDNIKIGKYISYKRKQKGLTQKELGEMLLMSDKAVSKWERGISLPDISLLPELAKIFNITVDELLNGEDNTFTVNKEKNSLYIFKLTAKAYKQVLYFQLYSKKIWLYVINLLAFIFIFGGYALFSLQQYYSFHLDIIGLLIIVLGISLFFIPILLPIIKASFFKETEYQYTYDQENLTYIKDGRETCYKYSNFHHLYKSNDYCILINNSEKLFINLKDYKVISKFLTCPITNIISKKEKWITNSQIALTTLSILLLILELGYHIILKNLGFELIYAQLEYIIIITILLSTIICIIISKIKINLITTLSIITSSIIILITTWLISGNFVTQITYYSISPDFSSQLVLKQDKNTGKINDYHYTYLCFAKKTTSFNASSIKKISTRWLTNDCNYISYQKADGSSGIYIATYGDRSDGIAYYSVLNSLNGDWINKYDDEPRYHLMTKNNSITINNTETFSESEIEQFGTIAITLSKGSETRYIIALNSNCIIDDNGLIKHDGTIEIIPVFQVNVPATELFCTTYKKDDQVQQNINNQKRQEALDIVNEMHSLINNKEDYNNFKSRGDLFKIQTNSNDYIEITGLAYQKEQELGGDTGVIVDTNGTNLSIKAGTINDFYVEFSTKGSYRLHDNEEISEVSYSYRIIKSYDGYLIAKIGYRIPGNIGLVALSPTIEADISNNELFHHSSS</sequence>
<dbReference type="PANTHER" id="PTHR46558:SF4">
    <property type="entry name" value="DNA-BIDING PHAGE PROTEIN"/>
    <property type="match status" value="1"/>
</dbReference>
<feature type="transmembrane region" description="Helical" evidence="2">
    <location>
        <begin position="277"/>
        <end position="296"/>
    </location>
</feature>
<dbReference type="Pfam" id="PF01381">
    <property type="entry name" value="HTH_3"/>
    <property type="match status" value="1"/>
</dbReference>
<dbReference type="GeneID" id="78287424"/>
<feature type="domain" description="HTH cro/C1-type" evidence="3">
    <location>
        <begin position="10"/>
        <end position="64"/>
    </location>
</feature>
<dbReference type="InterPro" id="IPR001387">
    <property type="entry name" value="Cro/C1-type_HTH"/>
</dbReference>
<dbReference type="AlphaFoldDB" id="A0A1I0C8S3"/>
<dbReference type="PANTHER" id="PTHR46558">
    <property type="entry name" value="TRACRIPTIONAL REGULATORY PROTEIN-RELATED-RELATED"/>
    <property type="match status" value="1"/>
</dbReference>
<dbReference type="EMBL" id="FOIN01000002">
    <property type="protein sequence ID" value="SET15333.1"/>
    <property type="molecule type" value="Genomic_DNA"/>
</dbReference>
<evidence type="ECO:0000259" key="3">
    <source>
        <dbReference type="PROSITE" id="PS50943"/>
    </source>
</evidence>
<protein>
    <submittedName>
        <fullName evidence="4">Helix-turn-helix</fullName>
    </submittedName>
</protein>
<evidence type="ECO:0000256" key="1">
    <source>
        <dbReference type="ARBA" id="ARBA00023125"/>
    </source>
</evidence>
<dbReference type="SMART" id="SM00530">
    <property type="entry name" value="HTH_XRE"/>
    <property type="match status" value="1"/>
</dbReference>
<feature type="transmembrane region" description="Helical" evidence="2">
    <location>
        <begin position="104"/>
        <end position="124"/>
    </location>
</feature>
<dbReference type="Gene3D" id="1.10.260.40">
    <property type="entry name" value="lambda repressor-like DNA-binding domains"/>
    <property type="match status" value="1"/>
</dbReference>
<evidence type="ECO:0000313" key="5">
    <source>
        <dbReference type="Proteomes" id="UP000198558"/>
    </source>
</evidence>
<evidence type="ECO:0000256" key="2">
    <source>
        <dbReference type="SAM" id="Phobius"/>
    </source>
</evidence>
<dbReference type="CDD" id="cd00093">
    <property type="entry name" value="HTH_XRE"/>
    <property type="match status" value="1"/>
</dbReference>
<dbReference type="PROSITE" id="PS50943">
    <property type="entry name" value="HTH_CROC1"/>
    <property type="match status" value="1"/>
</dbReference>
<dbReference type="Proteomes" id="UP000198558">
    <property type="component" value="Unassembled WGS sequence"/>
</dbReference>